<name>A0A1G6NY98_9MICO</name>
<dbReference type="RefSeq" id="WP_058233030.1">
    <property type="nucleotide sequence ID" value="NZ_FMYG01000006.1"/>
</dbReference>
<sequence length="134" mass="14004">MTTVTSAAPGGSRTTAVAPGPRATTPAGRVNIADRVLQKTAERAAAEIIGVDAKSVHVEIVSARDTAAVRVTTPFPVPRLDDTEAVRAATPVLEAARVAQGELKSRLARLFGREISRVDLTISGASAPQRKRVL</sequence>
<proteinExistence type="predicted"/>
<gene>
    <name evidence="2" type="ORF">SAMN05216418_2904</name>
</gene>
<accession>A0A1G6NY98</accession>
<evidence type="ECO:0008006" key="4">
    <source>
        <dbReference type="Google" id="ProtNLM"/>
    </source>
</evidence>
<dbReference type="EMBL" id="FMYG01000006">
    <property type="protein sequence ID" value="SDC72922.1"/>
    <property type="molecule type" value="Genomic_DNA"/>
</dbReference>
<dbReference type="AlphaFoldDB" id="A0A1G6NY98"/>
<evidence type="ECO:0000256" key="1">
    <source>
        <dbReference type="SAM" id="MobiDB-lite"/>
    </source>
</evidence>
<dbReference type="STRING" id="993073.AS029_13115"/>
<dbReference type="OrthoDB" id="5119617at2"/>
<evidence type="ECO:0000313" key="3">
    <source>
        <dbReference type="Proteomes" id="UP000183203"/>
    </source>
</evidence>
<dbReference type="Proteomes" id="UP000183203">
    <property type="component" value="Unassembled WGS sequence"/>
</dbReference>
<organism evidence="2 3">
    <name type="scientific">Microbacterium enclense</name>
    <dbReference type="NCBI Taxonomy" id="993073"/>
    <lineage>
        <taxon>Bacteria</taxon>
        <taxon>Bacillati</taxon>
        <taxon>Actinomycetota</taxon>
        <taxon>Actinomycetes</taxon>
        <taxon>Micrococcales</taxon>
        <taxon>Microbacteriaceae</taxon>
        <taxon>Microbacterium</taxon>
    </lineage>
</organism>
<evidence type="ECO:0000313" key="2">
    <source>
        <dbReference type="EMBL" id="SDC72922.1"/>
    </source>
</evidence>
<reference evidence="2 3" key="1">
    <citation type="submission" date="2016-09" db="EMBL/GenBank/DDBJ databases">
        <authorList>
            <person name="Capua I."/>
            <person name="De Benedictis P."/>
            <person name="Joannis T."/>
            <person name="Lombin L.H."/>
            <person name="Cattoli G."/>
        </authorList>
    </citation>
    <scope>NUCLEOTIDE SEQUENCE [LARGE SCALE GENOMIC DNA]</scope>
    <source>
        <strain evidence="2 3">NIO-1002</strain>
    </source>
</reference>
<feature type="region of interest" description="Disordered" evidence="1">
    <location>
        <begin position="1"/>
        <end position="27"/>
    </location>
</feature>
<protein>
    <recommendedName>
        <fullName evidence="4">NTP pyrophosphohydrolase</fullName>
    </recommendedName>
</protein>